<organism evidence="1 2">
    <name type="scientific">Tolypothrix bouteillei VB521301</name>
    <dbReference type="NCBI Taxonomy" id="1479485"/>
    <lineage>
        <taxon>Bacteria</taxon>
        <taxon>Bacillati</taxon>
        <taxon>Cyanobacteriota</taxon>
        <taxon>Cyanophyceae</taxon>
        <taxon>Nostocales</taxon>
        <taxon>Tolypothrichaceae</taxon>
        <taxon>Tolypothrix</taxon>
    </lineage>
</organism>
<name>A0A8S9T1I3_9CYAN</name>
<dbReference type="Proteomes" id="UP000029738">
    <property type="component" value="Unassembled WGS sequence"/>
</dbReference>
<accession>A0A8S9T1I3</accession>
<dbReference type="EMBL" id="JHEG04000001">
    <property type="protein sequence ID" value="KAF3885333.1"/>
    <property type="molecule type" value="Genomic_DNA"/>
</dbReference>
<gene>
    <name evidence="1" type="ORF">DA73_0400007570</name>
</gene>
<protein>
    <submittedName>
        <fullName evidence="1">Uncharacterized protein</fullName>
    </submittedName>
</protein>
<dbReference type="AlphaFoldDB" id="A0A8S9T1I3"/>
<dbReference type="RefSeq" id="WP_167844635.1">
    <property type="nucleotide sequence ID" value="NZ_JHEG04000001.1"/>
</dbReference>
<keyword evidence="2" id="KW-1185">Reference proteome</keyword>
<sequence length="46" mass="5255">MVKVVQPACAIAEADIDISTFSKASSYRSQKLFFRNYHLCSCSFYK</sequence>
<reference evidence="1" key="1">
    <citation type="journal article" date="2015" name="Genome Announc.">
        <title>Draft Genome Sequence of Tolypothrix boutellei Strain VB521301.</title>
        <authorList>
            <person name="Chandrababunaidu M.M."/>
            <person name="Singh D."/>
            <person name="Sen D."/>
            <person name="Bhan S."/>
            <person name="Das S."/>
            <person name="Gupta A."/>
            <person name="Adhikary S.P."/>
            <person name="Tripathy S."/>
        </authorList>
    </citation>
    <scope>NUCLEOTIDE SEQUENCE</scope>
    <source>
        <strain evidence="1">VB521301</strain>
    </source>
</reference>
<evidence type="ECO:0000313" key="1">
    <source>
        <dbReference type="EMBL" id="KAF3885333.1"/>
    </source>
</evidence>
<reference evidence="1" key="2">
    <citation type="submission" date="2019-11" db="EMBL/GenBank/DDBJ databases">
        <title>Improved Assembly of Tolypothrix boutellei genome.</title>
        <authorList>
            <person name="Sarangi A.N."/>
            <person name="Mukherjee M."/>
            <person name="Ghosh S."/>
            <person name="Singh D."/>
            <person name="Das A."/>
            <person name="Kant S."/>
            <person name="Prusty A."/>
            <person name="Tripathy S."/>
        </authorList>
    </citation>
    <scope>NUCLEOTIDE SEQUENCE</scope>
    <source>
        <strain evidence="1">VB521301</strain>
    </source>
</reference>
<comment type="caution">
    <text evidence="1">The sequence shown here is derived from an EMBL/GenBank/DDBJ whole genome shotgun (WGS) entry which is preliminary data.</text>
</comment>
<evidence type="ECO:0000313" key="2">
    <source>
        <dbReference type="Proteomes" id="UP000029738"/>
    </source>
</evidence>
<proteinExistence type="predicted"/>